<keyword evidence="2" id="KW-1133">Transmembrane helix</keyword>
<dbReference type="AlphaFoldDB" id="A0A9P6H5R1"/>
<protein>
    <submittedName>
        <fullName evidence="3">Uncharacterized protein</fullName>
    </submittedName>
</protein>
<keyword evidence="4" id="KW-1185">Reference proteome</keyword>
<dbReference type="Proteomes" id="UP000736335">
    <property type="component" value="Unassembled WGS sequence"/>
</dbReference>
<feature type="region of interest" description="Disordered" evidence="1">
    <location>
        <begin position="359"/>
        <end position="390"/>
    </location>
</feature>
<keyword evidence="2" id="KW-0472">Membrane</keyword>
<dbReference type="EMBL" id="WIUZ02000019">
    <property type="protein sequence ID" value="KAF9779582.1"/>
    <property type="molecule type" value="Genomic_DNA"/>
</dbReference>
<feature type="compositionally biased region" description="Polar residues" evidence="1">
    <location>
        <begin position="376"/>
        <end position="390"/>
    </location>
</feature>
<evidence type="ECO:0000256" key="1">
    <source>
        <dbReference type="SAM" id="MobiDB-lite"/>
    </source>
</evidence>
<reference evidence="3" key="2">
    <citation type="submission" date="2020-11" db="EMBL/GenBank/DDBJ databases">
        <authorList>
            <consortium name="DOE Joint Genome Institute"/>
            <person name="Kuo A."/>
            <person name="Miyauchi S."/>
            <person name="Kiss E."/>
            <person name="Drula E."/>
            <person name="Kohler A."/>
            <person name="Sanchez-Garcia M."/>
            <person name="Andreopoulos B."/>
            <person name="Barry K.W."/>
            <person name="Bonito G."/>
            <person name="Buee M."/>
            <person name="Carver A."/>
            <person name="Chen C."/>
            <person name="Cichocki N."/>
            <person name="Clum A."/>
            <person name="Culley D."/>
            <person name="Crous P.W."/>
            <person name="Fauchery L."/>
            <person name="Girlanda M."/>
            <person name="Hayes R."/>
            <person name="Keri Z."/>
            <person name="Labutti K."/>
            <person name="Lipzen A."/>
            <person name="Lombard V."/>
            <person name="Magnuson J."/>
            <person name="Maillard F."/>
            <person name="Morin E."/>
            <person name="Murat C."/>
            <person name="Nolan M."/>
            <person name="Ohm R."/>
            <person name="Pangilinan J."/>
            <person name="Pereira M."/>
            <person name="Perotto S."/>
            <person name="Peter M."/>
            <person name="Riley R."/>
            <person name="Sitrit Y."/>
            <person name="Stielow B."/>
            <person name="Szollosi G."/>
            <person name="Zifcakova L."/>
            <person name="Stursova M."/>
            <person name="Spatafora J.W."/>
            <person name="Tedersoo L."/>
            <person name="Vaario L.-M."/>
            <person name="Yamada A."/>
            <person name="Yan M."/>
            <person name="Wang P."/>
            <person name="Xu J."/>
            <person name="Bruns T."/>
            <person name="Baldrian P."/>
            <person name="Vilgalys R."/>
            <person name="Henrissat B."/>
            <person name="Grigoriev I.V."/>
            <person name="Hibbett D."/>
            <person name="Nagy L.G."/>
            <person name="Martin F.M."/>
        </authorList>
    </citation>
    <scope>NUCLEOTIDE SEQUENCE</scope>
    <source>
        <strain evidence="3">UH-Tt-Lm1</strain>
    </source>
</reference>
<accession>A0A9P6H5R1</accession>
<proteinExistence type="predicted"/>
<gene>
    <name evidence="3" type="ORF">BJ322DRAFT_1113382</name>
</gene>
<feature type="region of interest" description="Disordered" evidence="1">
    <location>
        <begin position="154"/>
        <end position="212"/>
    </location>
</feature>
<sequence length="390" mass="43407">MSASDANTAMLNAAATPFTPSFETDAPYLMEQHLYDTPAAIAQDNEASINFLTVHNAPPQFWEEAGYEDPRLDRLDAPHAGARRLLSVMTEAEYNNPIRACLDRPGVPRLLDAMERDREDRIFRLEKRMDTMHLSSGTSAINAEELIAPTPLASPQSSLRHRQDQGVPLPPSPPWSPAPVRQMVERSQKRKNRKNPMTRSGQRCRPSDKSRQVRMKLKVEVAGLQDRYGFTLFVVLFIYLCIIITANATNVLNYLLVASDVAAGDEDTVTRDNLARLKEGDITDEQFDRVERVNVAKARGKIPGSAIERVWVQAGILSHRGQSGWLLLWSGLESHSPEQTALEFQVGQPIQESWLGGLVISPSSPPPPASASKPSWNSRLANPSRNSWLE</sequence>
<feature type="compositionally biased region" description="Pro residues" evidence="1">
    <location>
        <begin position="168"/>
        <end position="177"/>
    </location>
</feature>
<evidence type="ECO:0000313" key="4">
    <source>
        <dbReference type="Proteomes" id="UP000736335"/>
    </source>
</evidence>
<name>A0A9P6H5R1_9AGAM</name>
<evidence type="ECO:0000313" key="3">
    <source>
        <dbReference type="EMBL" id="KAF9779582.1"/>
    </source>
</evidence>
<organism evidence="3 4">
    <name type="scientific">Thelephora terrestris</name>
    <dbReference type="NCBI Taxonomy" id="56493"/>
    <lineage>
        <taxon>Eukaryota</taxon>
        <taxon>Fungi</taxon>
        <taxon>Dikarya</taxon>
        <taxon>Basidiomycota</taxon>
        <taxon>Agaricomycotina</taxon>
        <taxon>Agaricomycetes</taxon>
        <taxon>Thelephorales</taxon>
        <taxon>Thelephoraceae</taxon>
        <taxon>Thelephora</taxon>
    </lineage>
</organism>
<feature type="transmembrane region" description="Helical" evidence="2">
    <location>
        <begin position="228"/>
        <end position="246"/>
    </location>
</feature>
<comment type="caution">
    <text evidence="3">The sequence shown here is derived from an EMBL/GenBank/DDBJ whole genome shotgun (WGS) entry which is preliminary data.</text>
</comment>
<keyword evidence="2" id="KW-0812">Transmembrane</keyword>
<reference evidence="3" key="1">
    <citation type="journal article" date="2020" name="Nat. Commun.">
        <title>Large-scale genome sequencing of mycorrhizal fungi provides insights into the early evolution of symbiotic traits.</title>
        <authorList>
            <person name="Miyauchi S."/>
            <person name="Kiss E."/>
            <person name="Kuo A."/>
            <person name="Drula E."/>
            <person name="Kohler A."/>
            <person name="Sanchez-Garcia M."/>
            <person name="Morin E."/>
            <person name="Andreopoulos B."/>
            <person name="Barry K.W."/>
            <person name="Bonito G."/>
            <person name="Buee M."/>
            <person name="Carver A."/>
            <person name="Chen C."/>
            <person name="Cichocki N."/>
            <person name="Clum A."/>
            <person name="Culley D."/>
            <person name="Crous P.W."/>
            <person name="Fauchery L."/>
            <person name="Girlanda M."/>
            <person name="Hayes R.D."/>
            <person name="Keri Z."/>
            <person name="LaButti K."/>
            <person name="Lipzen A."/>
            <person name="Lombard V."/>
            <person name="Magnuson J."/>
            <person name="Maillard F."/>
            <person name="Murat C."/>
            <person name="Nolan M."/>
            <person name="Ohm R.A."/>
            <person name="Pangilinan J."/>
            <person name="Pereira M.F."/>
            <person name="Perotto S."/>
            <person name="Peter M."/>
            <person name="Pfister S."/>
            <person name="Riley R."/>
            <person name="Sitrit Y."/>
            <person name="Stielow J.B."/>
            <person name="Szollosi G."/>
            <person name="Zifcakova L."/>
            <person name="Stursova M."/>
            <person name="Spatafora J.W."/>
            <person name="Tedersoo L."/>
            <person name="Vaario L.M."/>
            <person name="Yamada A."/>
            <person name="Yan M."/>
            <person name="Wang P."/>
            <person name="Xu J."/>
            <person name="Bruns T."/>
            <person name="Baldrian P."/>
            <person name="Vilgalys R."/>
            <person name="Dunand C."/>
            <person name="Henrissat B."/>
            <person name="Grigoriev I.V."/>
            <person name="Hibbett D."/>
            <person name="Nagy L.G."/>
            <person name="Martin F.M."/>
        </authorList>
    </citation>
    <scope>NUCLEOTIDE SEQUENCE</scope>
    <source>
        <strain evidence="3">UH-Tt-Lm1</strain>
    </source>
</reference>
<evidence type="ECO:0000256" key="2">
    <source>
        <dbReference type="SAM" id="Phobius"/>
    </source>
</evidence>